<feature type="active site" evidence="8">
    <location>
        <position position="84"/>
    </location>
</feature>
<keyword evidence="11" id="KW-1185">Reference proteome</keyword>
<proteinExistence type="inferred from homology"/>
<evidence type="ECO:0000259" key="10">
    <source>
        <dbReference type="Pfam" id="PF10502"/>
    </source>
</evidence>
<feature type="domain" description="Peptidase S26" evidence="10">
    <location>
        <begin position="13"/>
        <end position="96"/>
    </location>
</feature>
<dbReference type="WBParaSite" id="PSAMB.scaffold1958size26422.g15684.t1">
    <property type="protein sequence ID" value="PSAMB.scaffold1958size26422.g15684.t1"/>
    <property type="gene ID" value="PSAMB.scaffold1958size26422.g15684"/>
</dbReference>
<evidence type="ECO:0000256" key="2">
    <source>
        <dbReference type="ARBA" id="ARBA00011805"/>
    </source>
</evidence>
<keyword evidence="4 9" id="KW-0378">Hydrolase</keyword>
<dbReference type="PANTHER" id="PTHR12383">
    <property type="entry name" value="PROTEASE FAMILY S26 MITOCHONDRIAL INNER MEMBRANE PROTEASE-RELATED"/>
    <property type="match status" value="1"/>
</dbReference>
<evidence type="ECO:0000256" key="4">
    <source>
        <dbReference type="ARBA" id="ARBA00022801"/>
    </source>
</evidence>
<dbReference type="InterPro" id="IPR019533">
    <property type="entry name" value="Peptidase_S26"/>
</dbReference>
<reference evidence="12" key="1">
    <citation type="submission" date="2022-11" db="UniProtKB">
        <authorList>
            <consortium name="WormBaseParasite"/>
        </authorList>
    </citation>
    <scope>IDENTIFICATION</scope>
</reference>
<dbReference type="InterPro" id="IPR052064">
    <property type="entry name" value="Mito_IMP1_subunit"/>
</dbReference>
<dbReference type="InterPro" id="IPR036286">
    <property type="entry name" value="LexA/Signal_pep-like_sf"/>
</dbReference>
<dbReference type="CDD" id="cd06530">
    <property type="entry name" value="S26_SPase_I"/>
    <property type="match status" value="1"/>
</dbReference>
<evidence type="ECO:0000256" key="7">
    <source>
        <dbReference type="ARBA" id="ARBA00038445"/>
    </source>
</evidence>
<dbReference type="EC" id="3.4.21.-" evidence="9"/>
<comment type="subunit">
    <text evidence="2">Heterodimer of 2 subunits, IMMPL1 and IMMPL2.</text>
</comment>
<dbReference type="GO" id="GO:0004252">
    <property type="term" value="F:serine-type endopeptidase activity"/>
    <property type="evidence" value="ECO:0007669"/>
    <property type="project" value="InterPro"/>
</dbReference>
<accession>A0A914VHA0</accession>
<keyword evidence="3 9" id="KW-0999">Mitochondrion inner membrane</keyword>
<dbReference type="GO" id="GO:0042720">
    <property type="term" value="C:mitochondrial inner membrane peptidase complex"/>
    <property type="evidence" value="ECO:0007669"/>
    <property type="project" value="TreeGrafter"/>
</dbReference>
<keyword evidence="9" id="KW-0645">Protease</keyword>
<evidence type="ECO:0000256" key="5">
    <source>
        <dbReference type="ARBA" id="ARBA00023128"/>
    </source>
</evidence>
<feature type="domain" description="Peptidase S26" evidence="10">
    <location>
        <begin position="100"/>
        <end position="129"/>
    </location>
</feature>
<dbReference type="GO" id="GO:0006465">
    <property type="term" value="P:signal peptide processing"/>
    <property type="evidence" value="ECO:0007669"/>
    <property type="project" value="InterPro"/>
</dbReference>
<evidence type="ECO:0000256" key="6">
    <source>
        <dbReference type="ARBA" id="ARBA00023136"/>
    </source>
</evidence>
<dbReference type="PANTHER" id="PTHR12383:SF16">
    <property type="entry name" value="MITOCHONDRIAL INNER MEMBRANE PROTEASE SUBUNIT 1"/>
    <property type="match status" value="1"/>
</dbReference>
<name>A0A914VHA0_9BILA</name>
<evidence type="ECO:0000256" key="1">
    <source>
        <dbReference type="ARBA" id="ARBA00004273"/>
    </source>
</evidence>
<keyword evidence="6" id="KW-0472">Membrane</keyword>
<comment type="subcellular location">
    <subcellularLocation>
        <location evidence="1 9">Mitochondrion inner membrane</location>
    </subcellularLocation>
</comment>
<evidence type="ECO:0000313" key="11">
    <source>
        <dbReference type="Proteomes" id="UP000887566"/>
    </source>
</evidence>
<dbReference type="PRINTS" id="PR00727">
    <property type="entry name" value="LEADERPTASE"/>
</dbReference>
<evidence type="ECO:0000256" key="3">
    <source>
        <dbReference type="ARBA" id="ARBA00022792"/>
    </source>
</evidence>
<evidence type="ECO:0000256" key="9">
    <source>
        <dbReference type="RuleBase" id="RU362041"/>
    </source>
</evidence>
<dbReference type="Gene3D" id="2.10.109.10">
    <property type="entry name" value="Umud Fragment, subunit A"/>
    <property type="match status" value="1"/>
</dbReference>
<protein>
    <recommendedName>
        <fullName evidence="9">Mitochondrial inner membrane protease subunit</fullName>
        <ecNumber evidence="9">3.4.21.-</ecNumber>
    </recommendedName>
</protein>
<organism evidence="11 12">
    <name type="scientific">Plectus sambesii</name>
    <dbReference type="NCBI Taxonomy" id="2011161"/>
    <lineage>
        <taxon>Eukaryota</taxon>
        <taxon>Metazoa</taxon>
        <taxon>Ecdysozoa</taxon>
        <taxon>Nematoda</taxon>
        <taxon>Chromadorea</taxon>
        <taxon>Plectida</taxon>
        <taxon>Plectina</taxon>
        <taxon>Plectoidea</taxon>
        <taxon>Plectidae</taxon>
        <taxon>Plectus</taxon>
    </lineage>
</organism>
<keyword evidence="5 9" id="KW-0496">Mitochondrion</keyword>
<dbReference type="NCBIfam" id="TIGR02227">
    <property type="entry name" value="sigpep_I_bact"/>
    <property type="match status" value="1"/>
</dbReference>
<dbReference type="GO" id="GO:0006627">
    <property type="term" value="P:protein processing involved in protein targeting to mitochondrion"/>
    <property type="evidence" value="ECO:0007669"/>
    <property type="project" value="TreeGrafter"/>
</dbReference>
<sequence length="138" mass="15532">MATVSKLRQSWIYFKRAGIFCCVAHCITTHVVEPVQCRGPSMMPTIEDGDLFIAEHLSRSLNTIHRKDIVACRSPIDPNMLVCKRLVAKEGDRLQSSQLSRVPRGHVWLLGDNSDRSTDSRSFGPVPHGLVSCRLVYR</sequence>
<dbReference type="SUPFAM" id="SSF51306">
    <property type="entry name" value="LexA/Signal peptidase"/>
    <property type="match status" value="1"/>
</dbReference>
<dbReference type="Pfam" id="PF10502">
    <property type="entry name" value="Peptidase_S26"/>
    <property type="match status" value="2"/>
</dbReference>
<comment type="similarity">
    <text evidence="7">Belongs to the peptidase S26 family. IMP1 subfamily.</text>
</comment>
<evidence type="ECO:0000256" key="8">
    <source>
        <dbReference type="PIRSR" id="PIRSR600223-1"/>
    </source>
</evidence>
<evidence type="ECO:0000313" key="12">
    <source>
        <dbReference type="WBParaSite" id="PSAMB.scaffold1958size26422.g15684.t1"/>
    </source>
</evidence>
<dbReference type="InterPro" id="IPR000223">
    <property type="entry name" value="Pept_S26A_signal_pept_1"/>
</dbReference>
<dbReference type="Proteomes" id="UP000887566">
    <property type="component" value="Unplaced"/>
</dbReference>
<feature type="active site" evidence="8">
    <location>
        <position position="41"/>
    </location>
</feature>
<dbReference type="AlphaFoldDB" id="A0A914VHA0"/>